<proteinExistence type="inferred from homology"/>
<dbReference type="Pfam" id="PF10502">
    <property type="entry name" value="Peptidase_S26"/>
    <property type="match status" value="2"/>
</dbReference>
<name>A0A383TWV1_9FLAO</name>
<keyword evidence="7" id="KW-0812">Transmembrane</keyword>
<evidence type="ECO:0000256" key="2">
    <source>
        <dbReference type="ARBA" id="ARBA00009370"/>
    </source>
</evidence>
<dbReference type="OrthoDB" id="9802919at2"/>
<protein>
    <recommendedName>
        <fullName evidence="4 7">Signal peptidase I</fullName>
        <ecNumber evidence="3 7">3.4.21.89</ecNumber>
    </recommendedName>
</protein>
<feature type="transmembrane region" description="Helical" evidence="7">
    <location>
        <begin position="6"/>
        <end position="28"/>
    </location>
</feature>
<dbReference type="NCBIfam" id="TIGR02227">
    <property type="entry name" value="sigpep_I_bact"/>
    <property type="match status" value="1"/>
</dbReference>
<feature type="transmembrane region" description="Helical" evidence="7">
    <location>
        <begin position="478"/>
        <end position="496"/>
    </location>
</feature>
<evidence type="ECO:0000256" key="1">
    <source>
        <dbReference type="ARBA" id="ARBA00000677"/>
    </source>
</evidence>
<dbReference type="GO" id="GO:0009003">
    <property type="term" value="F:signal peptidase activity"/>
    <property type="evidence" value="ECO:0007669"/>
    <property type="project" value="UniProtKB-EC"/>
</dbReference>
<keyword evidence="7" id="KW-1133">Transmembrane helix</keyword>
<comment type="catalytic activity">
    <reaction evidence="1 7">
        <text>Cleavage of hydrophobic, N-terminal signal or leader sequences from secreted and periplasmic proteins.</text>
        <dbReference type="EC" id="3.4.21.89"/>
    </reaction>
</comment>
<evidence type="ECO:0000313" key="9">
    <source>
        <dbReference type="EMBL" id="SZD71456.1"/>
    </source>
</evidence>
<dbReference type="PANTHER" id="PTHR43390:SF1">
    <property type="entry name" value="CHLOROPLAST PROCESSING PEPTIDASE"/>
    <property type="match status" value="1"/>
</dbReference>
<feature type="domain" description="Peptidase S26" evidence="8">
    <location>
        <begin position="123"/>
        <end position="260"/>
    </location>
</feature>
<feature type="transmembrane region" description="Helical" evidence="7">
    <location>
        <begin position="58"/>
        <end position="80"/>
    </location>
</feature>
<dbReference type="InterPro" id="IPR000223">
    <property type="entry name" value="Pept_S26A_signal_pept_1"/>
</dbReference>
<evidence type="ECO:0000256" key="6">
    <source>
        <dbReference type="PIRSR" id="PIRSR600223-1"/>
    </source>
</evidence>
<dbReference type="PRINTS" id="PR00727">
    <property type="entry name" value="LEADERPTASE"/>
</dbReference>
<feature type="domain" description="Peptidase S26" evidence="8">
    <location>
        <begin position="406"/>
        <end position="444"/>
    </location>
</feature>
<keyword evidence="5 7" id="KW-0378">Hydrolase</keyword>
<dbReference type="Proteomes" id="UP000262142">
    <property type="component" value="Unassembled WGS sequence"/>
</dbReference>
<dbReference type="InterPro" id="IPR043739">
    <property type="entry name" value="DUF5684"/>
</dbReference>
<dbReference type="AlphaFoldDB" id="A0A383TWV1"/>
<keyword evidence="7" id="KW-0645">Protease</keyword>
<accession>A0A383TWV1</accession>
<evidence type="ECO:0000256" key="5">
    <source>
        <dbReference type="ARBA" id="ARBA00022801"/>
    </source>
</evidence>
<dbReference type="GO" id="GO:0006465">
    <property type="term" value="P:signal peptide processing"/>
    <property type="evidence" value="ECO:0007669"/>
    <property type="project" value="InterPro"/>
</dbReference>
<evidence type="ECO:0000256" key="7">
    <source>
        <dbReference type="RuleBase" id="RU362042"/>
    </source>
</evidence>
<evidence type="ECO:0000259" key="8">
    <source>
        <dbReference type="Pfam" id="PF10502"/>
    </source>
</evidence>
<dbReference type="PANTHER" id="PTHR43390">
    <property type="entry name" value="SIGNAL PEPTIDASE I"/>
    <property type="match status" value="1"/>
</dbReference>
<dbReference type="EMBL" id="UNSC01000001">
    <property type="protein sequence ID" value="SZD71456.1"/>
    <property type="molecule type" value="Genomic_DNA"/>
</dbReference>
<sequence>MWIYTWEAWAIFFLAVQIIHFAGTWWLYKAAGRKTWEAAVPVYNAYVLLKIIQRPTWWIVFLFLPILSPIMIIILWVDFIRCYGKRGWGEAILVIATLGFYIYYLNYVEKPAYTGPEDRKETLLSAILFAVVLATTIHTYFVQPMIIPTGSMENTLRIGDALFVSKNIYGTRIPNTPVAVPFADLFNRSLFIEKLQLPYARIPGWKKVEKNDIVVFNYPADSVYNPTDRKDNYVKRCVATPGDVIEIKNAELFINHEKFIPKKDAKIQYKYIIESKTQLSPKYLEEEFSLVSTDYAFGANENGFIYEFHGLSDEIFQALKNNSNIISANKLITPKDQTDRNIFPKDAPYNQDWYGPLTVPKKGMQIKLDIQNLADYIDIIETYENHDLEVSDGQLLMDGQPIENYTFQQDYYFMMGDNRHNSLDSRFWGFVPETHIVGQPFFLWANLNQLMGFEPKSGFHWERWFTVPNNGNPNKTSYLWIGAILLAIFLGWDFFFKKKKDK</sequence>
<dbReference type="InterPro" id="IPR019533">
    <property type="entry name" value="Peptidase_S26"/>
</dbReference>
<dbReference type="InterPro" id="IPR019758">
    <property type="entry name" value="Pept_S26A_signal_pept_1_CS"/>
</dbReference>
<dbReference type="InterPro" id="IPR036286">
    <property type="entry name" value="LexA/Signal_pep-like_sf"/>
</dbReference>
<keyword evidence="7" id="KW-0472">Membrane</keyword>
<keyword evidence="10" id="KW-1185">Reference proteome</keyword>
<evidence type="ECO:0000313" key="10">
    <source>
        <dbReference type="Proteomes" id="UP000262142"/>
    </source>
</evidence>
<dbReference type="GO" id="GO:0016020">
    <property type="term" value="C:membrane"/>
    <property type="evidence" value="ECO:0007669"/>
    <property type="project" value="UniProtKB-SubCell"/>
</dbReference>
<evidence type="ECO:0000256" key="3">
    <source>
        <dbReference type="ARBA" id="ARBA00013208"/>
    </source>
</evidence>
<dbReference type="GO" id="GO:0004252">
    <property type="term" value="F:serine-type endopeptidase activity"/>
    <property type="evidence" value="ECO:0007669"/>
    <property type="project" value="InterPro"/>
</dbReference>
<dbReference type="SUPFAM" id="SSF51306">
    <property type="entry name" value="LexA/Signal peptidase"/>
    <property type="match status" value="1"/>
</dbReference>
<comment type="caution">
    <text evidence="7">Lacks conserved residue(s) required for the propagation of feature annotation.</text>
</comment>
<evidence type="ECO:0000256" key="4">
    <source>
        <dbReference type="ARBA" id="ARBA00019232"/>
    </source>
</evidence>
<feature type="active site" evidence="6">
    <location>
        <position position="151"/>
    </location>
</feature>
<organism evidence="9 10">
    <name type="scientific">Candidatus Ornithobacterium hominis</name>
    <dbReference type="NCBI Taxonomy" id="2497989"/>
    <lineage>
        <taxon>Bacteria</taxon>
        <taxon>Pseudomonadati</taxon>
        <taxon>Bacteroidota</taxon>
        <taxon>Flavobacteriia</taxon>
        <taxon>Flavobacteriales</taxon>
        <taxon>Weeksellaceae</taxon>
        <taxon>Ornithobacterium</taxon>
    </lineage>
</organism>
<dbReference type="PROSITE" id="PS00761">
    <property type="entry name" value="SPASE_I_3"/>
    <property type="match status" value="1"/>
</dbReference>
<comment type="similarity">
    <text evidence="2 7">Belongs to the peptidase S26 family.</text>
</comment>
<reference evidence="9 10" key="1">
    <citation type="submission" date="2018-09" db="EMBL/GenBank/DDBJ databases">
        <authorList>
            <consortium name="Pathogen Informatics"/>
        </authorList>
    </citation>
    <scope>NUCLEOTIDE SEQUENCE [LARGE SCALE GENOMIC DNA]</scope>
    <source>
        <strain evidence="9 10">OH-22767</strain>
    </source>
</reference>
<comment type="subcellular location">
    <subcellularLocation>
        <location evidence="7">Membrane</location>
        <topology evidence="7">Single-pass type II membrane protein</topology>
    </subcellularLocation>
</comment>
<dbReference type="RefSeq" id="WP_119059007.1">
    <property type="nucleotide sequence ID" value="NZ_UNSC01000001.1"/>
</dbReference>
<feature type="active site" evidence="6">
    <location>
        <position position="235"/>
    </location>
</feature>
<gene>
    <name evidence="9" type="primary">lepB</name>
    <name evidence="9" type="ORF">SAMEA104719789_00555</name>
</gene>
<dbReference type="CDD" id="cd06530">
    <property type="entry name" value="S26_SPase_I"/>
    <property type="match status" value="2"/>
</dbReference>
<dbReference type="EC" id="3.4.21.89" evidence="3 7"/>
<dbReference type="Pfam" id="PF18936">
    <property type="entry name" value="DUF5684"/>
    <property type="match status" value="1"/>
</dbReference>
<feature type="transmembrane region" description="Helical" evidence="7">
    <location>
        <begin position="124"/>
        <end position="142"/>
    </location>
</feature>
<dbReference type="Gene3D" id="2.10.109.10">
    <property type="entry name" value="Umud Fragment, subunit A"/>
    <property type="match status" value="2"/>
</dbReference>
<feature type="transmembrane region" description="Helical" evidence="7">
    <location>
        <begin position="87"/>
        <end position="104"/>
    </location>
</feature>